<comment type="caution">
    <text evidence="2">The sequence shown here is derived from an EMBL/GenBank/DDBJ whole genome shotgun (WGS) entry which is preliminary data.</text>
</comment>
<evidence type="ECO:0000256" key="1">
    <source>
        <dbReference type="SAM" id="Phobius"/>
    </source>
</evidence>
<keyword evidence="1" id="KW-1133">Transmembrane helix</keyword>
<reference evidence="2 3" key="1">
    <citation type="submission" date="2023-03" db="EMBL/GenBank/DDBJ databases">
        <title>Draft genome sequence of Thalassotalea insulae KCTC 62186T.</title>
        <authorList>
            <person name="Sawabe T."/>
        </authorList>
    </citation>
    <scope>NUCLEOTIDE SEQUENCE [LARGE SCALE GENOMIC DNA]</scope>
    <source>
        <strain evidence="2 3">KCTC 62186</strain>
    </source>
</reference>
<gene>
    <name evidence="2" type="ORF">tinsulaeT_06120</name>
</gene>
<evidence type="ECO:0000313" key="3">
    <source>
        <dbReference type="Proteomes" id="UP001157186"/>
    </source>
</evidence>
<proteinExistence type="predicted"/>
<dbReference type="RefSeq" id="WP_284243116.1">
    <property type="nucleotide sequence ID" value="NZ_BSST01000001.1"/>
</dbReference>
<feature type="transmembrane region" description="Helical" evidence="1">
    <location>
        <begin position="6"/>
        <end position="24"/>
    </location>
</feature>
<protein>
    <submittedName>
        <fullName evidence="2">Uncharacterized protein</fullName>
    </submittedName>
</protein>
<evidence type="ECO:0000313" key="2">
    <source>
        <dbReference type="EMBL" id="GLX77272.1"/>
    </source>
</evidence>
<name>A0ABQ6GPI5_9GAMM</name>
<keyword evidence="3" id="KW-1185">Reference proteome</keyword>
<accession>A0ABQ6GPI5</accession>
<keyword evidence="1" id="KW-0812">Transmembrane</keyword>
<organism evidence="2 3">
    <name type="scientific">Thalassotalea insulae</name>
    <dbReference type="NCBI Taxonomy" id="2056778"/>
    <lineage>
        <taxon>Bacteria</taxon>
        <taxon>Pseudomonadati</taxon>
        <taxon>Pseudomonadota</taxon>
        <taxon>Gammaproteobacteria</taxon>
        <taxon>Alteromonadales</taxon>
        <taxon>Colwelliaceae</taxon>
        <taxon>Thalassotalea</taxon>
    </lineage>
</organism>
<keyword evidence="1" id="KW-0472">Membrane</keyword>
<dbReference type="EMBL" id="BSST01000001">
    <property type="protein sequence ID" value="GLX77272.1"/>
    <property type="molecule type" value="Genomic_DNA"/>
</dbReference>
<dbReference type="Proteomes" id="UP001157186">
    <property type="component" value="Unassembled WGS sequence"/>
</dbReference>
<sequence>MEYYHQVLLAFLPWCVFIILALIAKKLLHLAKKRRGLAMAFGVLVQMLLPDPQVQKTIETVVVQKRKVDGSEQEDQGNDKD</sequence>